<comment type="caution">
    <text evidence="8">The sequence shown here is derived from an EMBL/GenBank/DDBJ whole genome shotgun (WGS) entry which is preliminary data.</text>
</comment>
<evidence type="ECO:0008006" key="10">
    <source>
        <dbReference type="Google" id="ProtNLM"/>
    </source>
</evidence>
<dbReference type="InterPro" id="IPR013783">
    <property type="entry name" value="Ig-like_fold"/>
</dbReference>
<dbReference type="CDD" id="cd00063">
    <property type="entry name" value="FN3"/>
    <property type="match status" value="1"/>
</dbReference>
<dbReference type="InterPro" id="IPR000209">
    <property type="entry name" value="Peptidase_S8/S53_dom"/>
</dbReference>
<accession>A0ABQ1HUI4</accession>
<dbReference type="Pfam" id="PF18911">
    <property type="entry name" value="PKD_4"/>
    <property type="match status" value="2"/>
</dbReference>
<dbReference type="CDD" id="cd07498">
    <property type="entry name" value="Peptidases_S8_15"/>
    <property type="match status" value="1"/>
</dbReference>
<feature type="domain" description="PKD" evidence="6">
    <location>
        <begin position="412"/>
        <end position="490"/>
    </location>
</feature>
<dbReference type="SMART" id="SM00089">
    <property type="entry name" value="PKD"/>
    <property type="match status" value="2"/>
</dbReference>
<dbReference type="PRINTS" id="PR00723">
    <property type="entry name" value="SUBTILISIN"/>
</dbReference>
<dbReference type="PANTHER" id="PTHR43806:SF11">
    <property type="entry name" value="CEREVISIN-RELATED"/>
    <property type="match status" value="1"/>
</dbReference>
<reference evidence="9" key="1">
    <citation type="journal article" date="2019" name="Int. J. Syst. Evol. Microbiol.">
        <title>The Global Catalogue of Microorganisms (GCM) 10K type strain sequencing project: providing services to taxonomists for standard genome sequencing and annotation.</title>
        <authorList>
            <consortium name="The Broad Institute Genomics Platform"/>
            <consortium name="The Broad Institute Genome Sequencing Center for Infectious Disease"/>
            <person name="Wu L."/>
            <person name="Ma J."/>
        </authorList>
    </citation>
    <scope>NUCLEOTIDE SEQUENCE [LARGE SCALE GENOMIC DNA]</scope>
    <source>
        <strain evidence="9">CGMCC 1.10131</strain>
    </source>
</reference>
<dbReference type="InterPro" id="IPR036852">
    <property type="entry name" value="Peptidase_S8/S53_dom_sf"/>
</dbReference>
<feature type="active site" description="Charge relay system" evidence="5">
    <location>
        <position position="186"/>
    </location>
</feature>
<dbReference type="SUPFAM" id="SSF49299">
    <property type="entry name" value="PKD domain"/>
    <property type="match status" value="2"/>
</dbReference>
<evidence type="ECO:0000256" key="5">
    <source>
        <dbReference type="PROSITE-ProRule" id="PRU01240"/>
    </source>
</evidence>
<dbReference type="InterPro" id="IPR034054">
    <property type="entry name" value="Pep_S8_PrcA"/>
</dbReference>
<dbReference type="Gene3D" id="3.40.50.200">
    <property type="entry name" value="Peptidase S8/S53 domain"/>
    <property type="match status" value="1"/>
</dbReference>
<dbReference type="PROSITE" id="PS00138">
    <property type="entry name" value="SUBTILASE_SER"/>
    <property type="match status" value="1"/>
</dbReference>
<evidence type="ECO:0000313" key="9">
    <source>
        <dbReference type="Proteomes" id="UP000651977"/>
    </source>
</evidence>
<dbReference type="InterPro" id="IPR023828">
    <property type="entry name" value="Peptidase_S8_Ser-AS"/>
</dbReference>
<proteinExistence type="inferred from homology"/>
<evidence type="ECO:0000259" key="7">
    <source>
        <dbReference type="PROSITE" id="PS50268"/>
    </source>
</evidence>
<dbReference type="PROSITE" id="PS51892">
    <property type="entry name" value="SUBTILASE"/>
    <property type="match status" value="1"/>
</dbReference>
<dbReference type="InterPro" id="IPR035986">
    <property type="entry name" value="PKD_dom_sf"/>
</dbReference>
<feature type="domain" description="PKD" evidence="6">
    <location>
        <begin position="494"/>
        <end position="576"/>
    </location>
</feature>
<dbReference type="RefSeq" id="WP_055731668.1">
    <property type="nucleotide sequence ID" value="NZ_BMDY01000001.1"/>
</dbReference>
<dbReference type="PANTHER" id="PTHR43806">
    <property type="entry name" value="PEPTIDASE S8"/>
    <property type="match status" value="1"/>
</dbReference>
<evidence type="ECO:0000256" key="3">
    <source>
        <dbReference type="ARBA" id="ARBA00022801"/>
    </source>
</evidence>
<feature type="active site" description="Charge relay system" evidence="5">
    <location>
        <position position="151"/>
    </location>
</feature>
<evidence type="ECO:0000256" key="4">
    <source>
        <dbReference type="ARBA" id="ARBA00022825"/>
    </source>
</evidence>
<keyword evidence="3 5" id="KW-0378">Hydrolase</keyword>
<dbReference type="InterPro" id="IPR015500">
    <property type="entry name" value="Peptidase_S8_subtilisin-rel"/>
</dbReference>
<dbReference type="Proteomes" id="UP000651977">
    <property type="component" value="Unassembled WGS sequence"/>
</dbReference>
<evidence type="ECO:0000256" key="2">
    <source>
        <dbReference type="ARBA" id="ARBA00022670"/>
    </source>
</evidence>
<dbReference type="SUPFAM" id="SSF52743">
    <property type="entry name" value="Subtilisin-like"/>
    <property type="match status" value="1"/>
</dbReference>
<evidence type="ECO:0000256" key="1">
    <source>
        <dbReference type="ARBA" id="ARBA00011073"/>
    </source>
</evidence>
<evidence type="ECO:0000313" key="8">
    <source>
        <dbReference type="EMBL" id="GGA91768.1"/>
    </source>
</evidence>
<dbReference type="PROSITE" id="PS50268">
    <property type="entry name" value="CADHERIN_2"/>
    <property type="match status" value="1"/>
</dbReference>
<dbReference type="SUPFAM" id="SSF49265">
    <property type="entry name" value="Fibronectin type III"/>
    <property type="match status" value="1"/>
</dbReference>
<dbReference type="CDD" id="cd00146">
    <property type="entry name" value="PKD"/>
    <property type="match status" value="2"/>
</dbReference>
<feature type="domain" description="Cadherin" evidence="7">
    <location>
        <begin position="462"/>
        <end position="586"/>
    </location>
</feature>
<dbReference type="PROSITE" id="PS50093">
    <property type="entry name" value="PKD"/>
    <property type="match status" value="2"/>
</dbReference>
<dbReference type="InterPro" id="IPR022409">
    <property type="entry name" value="PKD/Chitinase_dom"/>
</dbReference>
<evidence type="ECO:0000259" key="6">
    <source>
        <dbReference type="PROSITE" id="PS50093"/>
    </source>
</evidence>
<dbReference type="InterPro" id="IPR002126">
    <property type="entry name" value="Cadherin-like_dom"/>
</dbReference>
<dbReference type="Gene3D" id="2.60.40.10">
    <property type="entry name" value="Immunoglobulins"/>
    <property type="match status" value="4"/>
</dbReference>
<protein>
    <recommendedName>
        <fullName evidence="10">Serine protease</fullName>
    </recommendedName>
</protein>
<name>A0ABQ1HUI4_9ALTE</name>
<keyword evidence="4 5" id="KW-0720">Serine protease</keyword>
<sequence>MQFIKFLGFDAVKWLLLLTVFVVPPALASVDKQPQLRPGTVLYKINKNAQADELKGLNALLKSQGLIKQKILNGSQITIATFQDHGRETAIAKILKHSGYVEFAEPDYALPPSLQANDPDFALQWHHNNAKTALAWDVATGSNAVLVAVCDTGFDVNHPDLAANLRTDLAFNAQDGSNYIHDANGHGSGTAGTLGAVGNNATGVAGVNWHVDIIPVRIAISDSNSSAYISTMATCIEYAADNGARVVNLSYGGIQYSSIDAAAQYLRARNGLLFMSAGNDGREFSTYPDYISFVGVAATDKNDNRASFSNWGTYVDITAPGVSIRTTYKNGQYVYYSGTSFSSPLVAGVAALMVAANPAITVSELENGLFSTATDIGTAGDDNVYGHGLVNAQAAVNYALNLGNSVAPVATIDVANNSVPYGTAIELSALSSYDEDGSIVSYQWNLGDGTSSNQVELSHLYAAAGTYQVSLTVTDNDGLSGSATQLVQVTNNLPVAVINDLAASYPINQSIAFNASASSDSDGYISLYEWDFGNGATATGETVDYAYASAGDYIVTLTLTDNAGGMNSATVSIQITDPNVLNAPSSLSASVEAAIVTLNWLDNSSTEDHFIIERGVKYRGKLRFEQIATLSADSTTFQDAVPDSGEYSYRVKAVNSYDEAYSDTIKVTVDTGGAVPPEPEPGAMSAPSKLSAVQTGALVELNWQDNSSDELGFYIERGEKTKGQIQFSRIAVVVAGISSFADDVSSLASGNYAYRVQAYQDGEVSDFSNVVELRIK</sequence>
<comment type="similarity">
    <text evidence="1 5">Belongs to the peptidase S8 family.</text>
</comment>
<gene>
    <name evidence="8" type="ORF">GCM10007414_00490</name>
</gene>
<keyword evidence="9" id="KW-1185">Reference proteome</keyword>
<feature type="active site" description="Charge relay system" evidence="5">
    <location>
        <position position="340"/>
    </location>
</feature>
<dbReference type="InterPro" id="IPR003961">
    <property type="entry name" value="FN3_dom"/>
</dbReference>
<dbReference type="InterPro" id="IPR000601">
    <property type="entry name" value="PKD_dom"/>
</dbReference>
<keyword evidence="2 5" id="KW-0645">Protease</keyword>
<organism evidence="8 9">
    <name type="scientific">Agarivorans gilvus</name>
    <dbReference type="NCBI Taxonomy" id="680279"/>
    <lineage>
        <taxon>Bacteria</taxon>
        <taxon>Pseudomonadati</taxon>
        <taxon>Pseudomonadota</taxon>
        <taxon>Gammaproteobacteria</taxon>
        <taxon>Alteromonadales</taxon>
        <taxon>Alteromonadaceae</taxon>
        <taxon>Agarivorans</taxon>
    </lineage>
</organism>
<dbReference type="Pfam" id="PF00082">
    <property type="entry name" value="Peptidase_S8"/>
    <property type="match status" value="1"/>
</dbReference>
<dbReference type="EMBL" id="BMDY01000001">
    <property type="protein sequence ID" value="GGA91768.1"/>
    <property type="molecule type" value="Genomic_DNA"/>
</dbReference>
<dbReference type="InterPro" id="IPR050131">
    <property type="entry name" value="Peptidase_S8_subtilisin-like"/>
</dbReference>
<dbReference type="InterPro" id="IPR036116">
    <property type="entry name" value="FN3_sf"/>
</dbReference>